<reference evidence="1" key="1">
    <citation type="submission" date="2022-10" db="EMBL/GenBank/DDBJ databases">
        <title>The complete genomes of actinobacterial strains from the NBC collection.</title>
        <authorList>
            <person name="Joergensen T.S."/>
            <person name="Alvarez Arevalo M."/>
            <person name="Sterndorff E.B."/>
            <person name="Faurdal D."/>
            <person name="Vuksanovic O."/>
            <person name="Mourched A.-S."/>
            <person name="Charusanti P."/>
            <person name="Shaw S."/>
            <person name="Blin K."/>
            <person name="Weber T."/>
        </authorList>
    </citation>
    <scope>NUCLEOTIDE SEQUENCE</scope>
    <source>
        <strain evidence="1">NBC_00189</strain>
    </source>
</reference>
<evidence type="ECO:0000313" key="1">
    <source>
        <dbReference type="EMBL" id="WTP52804.1"/>
    </source>
</evidence>
<evidence type="ECO:0000313" key="2">
    <source>
        <dbReference type="Proteomes" id="UP001432166"/>
    </source>
</evidence>
<dbReference type="EMBL" id="CP108133">
    <property type="protein sequence ID" value="WTP52804.1"/>
    <property type="molecule type" value="Genomic_DNA"/>
</dbReference>
<gene>
    <name evidence="1" type="ORF">OG288_33495</name>
</gene>
<dbReference type="RefSeq" id="WP_328938937.1">
    <property type="nucleotide sequence ID" value="NZ_CP108133.1"/>
</dbReference>
<proteinExistence type="predicted"/>
<protein>
    <submittedName>
        <fullName evidence="1">Uncharacterized protein</fullName>
    </submittedName>
</protein>
<sequence length="230" mass="26793">MAVLTECETHLLAMYEQLRENPNVQIFSAKSGQIIEEYGDAREVFRKISILHGISLDNSLQQCSVRFDWFSSHWRIERPGIQLTGEFTIRHLLTSMNVKAPDIEWGETSSERQLYSELRVIDHHPGSGTGTFAALRIKPDMPLPEVWFHDFRVGMFKMDIDYCEYLEALAVTKGTFGWQYLYCDVSLGGSEFRQVAHDLEDMLVVFSELFPEYDYAPLRERLEERLEARR</sequence>
<organism evidence="1 2">
    <name type="scientific">Streptomyces tauricus</name>
    <dbReference type="NCBI Taxonomy" id="68274"/>
    <lineage>
        <taxon>Bacteria</taxon>
        <taxon>Bacillati</taxon>
        <taxon>Actinomycetota</taxon>
        <taxon>Actinomycetes</taxon>
        <taxon>Kitasatosporales</taxon>
        <taxon>Streptomycetaceae</taxon>
        <taxon>Streptomyces</taxon>
        <taxon>Streptomyces aurantiacus group</taxon>
    </lineage>
</organism>
<accession>A0ABZ1JMG8</accession>
<keyword evidence="2" id="KW-1185">Reference proteome</keyword>
<dbReference type="Proteomes" id="UP001432166">
    <property type="component" value="Chromosome"/>
</dbReference>
<name>A0ABZ1JMG8_9ACTN</name>